<evidence type="ECO:0000256" key="1">
    <source>
        <dbReference type="SAM" id="MobiDB-lite"/>
    </source>
</evidence>
<reference evidence="2" key="1">
    <citation type="journal article" date="2023" name="Mol. Phylogenet. Evol.">
        <title>Genome-scale phylogeny and comparative genomics of the fungal order Sordariales.</title>
        <authorList>
            <person name="Hensen N."/>
            <person name="Bonometti L."/>
            <person name="Westerberg I."/>
            <person name="Brannstrom I.O."/>
            <person name="Guillou S."/>
            <person name="Cros-Aarteil S."/>
            <person name="Calhoun S."/>
            <person name="Haridas S."/>
            <person name="Kuo A."/>
            <person name="Mondo S."/>
            <person name="Pangilinan J."/>
            <person name="Riley R."/>
            <person name="LaButti K."/>
            <person name="Andreopoulos B."/>
            <person name="Lipzen A."/>
            <person name="Chen C."/>
            <person name="Yan M."/>
            <person name="Daum C."/>
            <person name="Ng V."/>
            <person name="Clum A."/>
            <person name="Steindorff A."/>
            <person name="Ohm R.A."/>
            <person name="Martin F."/>
            <person name="Silar P."/>
            <person name="Natvig D.O."/>
            <person name="Lalanne C."/>
            <person name="Gautier V."/>
            <person name="Ament-Velasquez S.L."/>
            <person name="Kruys A."/>
            <person name="Hutchinson M.I."/>
            <person name="Powell A.J."/>
            <person name="Barry K."/>
            <person name="Miller A.N."/>
            <person name="Grigoriev I.V."/>
            <person name="Debuchy R."/>
            <person name="Gladieux P."/>
            <person name="Hiltunen Thoren M."/>
            <person name="Johannesson H."/>
        </authorList>
    </citation>
    <scope>NUCLEOTIDE SEQUENCE</scope>
    <source>
        <strain evidence="2">CBS 560.94</strain>
    </source>
</reference>
<dbReference type="RefSeq" id="XP_062682727.1">
    <property type="nucleotide sequence ID" value="XM_062826580.1"/>
</dbReference>
<dbReference type="GeneID" id="87863734"/>
<dbReference type="Proteomes" id="UP001278500">
    <property type="component" value="Unassembled WGS sequence"/>
</dbReference>
<accession>A0AAE0MSL7</accession>
<reference evidence="2" key="2">
    <citation type="submission" date="2023-06" db="EMBL/GenBank/DDBJ databases">
        <authorList>
            <consortium name="Lawrence Berkeley National Laboratory"/>
            <person name="Haridas S."/>
            <person name="Hensen N."/>
            <person name="Bonometti L."/>
            <person name="Westerberg I."/>
            <person name="Brannstrom I.O."/>
            <person name="Guillou S."/>
            <person name="Cros-Aarteil S."/>
            <person name="Calhoun S."/>
            <person name="Kuo A."/>
            <person name="Mondo S."/>
            <person name="Pangilinan J."/>
            <person name="Riley R."/>
            <person name="Labutti K."/>
            <person name="Andreopoulos B."/>
            <person name="Lipzen A."/>
            <person name="Chen C."/>
            <person name="Yanf M."/>
            <person name="Daum C."/>
            <person name="Ng V."/>
            <person name="Clum A."/>
            <person name="Steindorff A."/>
            <person name="Ohm R."/>
            <person name="Martin F."/>
            <person name="Silar P."/>
            <person name="Natvig D."/>
            <person name="Lalanne C."/>
            <person name="Gautier V."/>
            <person name="Ament-Velasquez S.L."/>
            <person name="Kruys A."/>
            <person name="Hutchinson M.I."/>
            <person name="Powell A.J."/>
            <person name="Barry K."/>
            <person name="Miller A.N."/>
            <person name="Grigoriev I.V."/>
            <person name="Debuchy R."/>
            <person name="Gladieux P."/>
            <person name="Thoren M.H."/>
            <person name="Johannesson H."/>
        </authorList>
    </citation>
    <scope>NUCLEOTIDE SEQUENCE</scope>
    <source>
        <strain evidence="2">CBS 560.94</strain>
    </source>
</reference>
<comment type="caution">
    <text evidence="2">The sequence shown here is derived from an EMBL/GenBank/DDBJ whole genome shotgun (WGS) entry which is preliminary data.</text>
</comment>
<dbReference type="EMBL" id="JAUEPP010000003">
    <property type="protein sequence ID" value="KAK3347645.1"/>
    <property type="molecule type" value="Genomic_DNA"/>
</dbReference>
<sequence>MSSIGLDVIMMIESYTDDKGYSANERVALAHNIIEASNLDTYEKIRQMMFSLHGYIVNLGKTYYKARDVEELLTIQRRERLAIELLGSASGTSPKNKEVDVPVPPSTEK</sequence>
<feature type="region of interest" description="Disordered" evidence="1">
    <location>
        <begin position="86"/>
        <end position="109"/>
    </location>
</feature>
<name>A0AAE0MSL7_9PEZI</name>
<protein>
    <submittedName>
        <fullName evidence="2">Uncharacterized protein</fullName>
    </submittedName>
</protein>
<gene>
    <name evidence="2" type="ORF">B0H65DRAFT_461030</name>
</gene>
<dbReference type="AlphaFoldDB" id="A0AAE0MSL7"/>
<keyword evidence="3" id="KW-1185">Reference proteome</keyword>
<proteinExistence type="predicted"/>
<organism evidence="2 3">
    <name type="scientific">Neurospora tetraspora</name>
    <dbReference type="NCBI Taxonomy" id="94610"/>
    <lineage>
        <taxon>Eukaryota</taxon>
        <taxon>Fungi</taxon>
        <taxon>Dikarya</taxon>
        <taxon>Ascomycota</taxon>
        <taxon>Pezizomycotina</taxon>
        <taxon>Sordariomycetes</taxon>
        <taxon>Sordariomycetidae</taxon>
        <taxon>Sordariales</taxon>
        <taxon>Sordariaceae</taxon>
        <taxon>Neurospora</taxon>
    </lineage>
</organism>
<evidence type="ECO:0000313" key="3">
    <source>
        <dbReference type="Proteomes" id="UP001278500"/>
    </source>
</evidence>
<evidence type="ECO:0000313" key="2">
    <source>
        <dbReference type="EMBL" id="KAK3347645.1"/>
    </source>
</evidence>